<dbReference type="NCBIfam" id="NF008865">
    <property type="entry name" value="PRK11898.1"/>
    <property type="match status" value="1"/>
</dbReference>
<dbReference type="PROSITE" id="PS51671">
    <property type="entry name" value="ACT"/>
    <property type="match status" value="1"/>
</dbReference>
<keyword evidence="4 8" id="KW-0057">Aromatic amino acid biosynthesis</keyword>
<dbReference type="Pfam" id="PF01842">
    <property type="entry name" value="ACT"/>
    <property type="match status" value="1"/>
</dbReference>
<dbReference type="EMBL" id="DTKL01000019">
    <property type="protein sequence ID" value="HGY93767.1"/>
    <property type="molecule type" value="Genomic_DNA"/>
</dbReference>
<dbReference type="GO" id="GO:0009094">
    <property type="term" value="P:L-phenylalanine biosynthetic process"/>
    <property type="evidence" value="ECO:0007669"/>
    <property type="project" value="UniProtKB-UniPathway"/>
</dbReference>
<keyword evidence="6 8" id="KW-0456">Lyase</keyword>
<dbReference type="PANTHER" id="PTHR21022">
    <property type="entry name" value="PREPHENATE DEHYDRATASE P PROTEIN"/>
    <property type="match status" value="1"/>
</dbReference>
<dbReference type="InterPro" id="IPR001086">
    <property type="entry name" value="Preph_deHydtase"/>
</dbReference>
<organism evidence="11">
    <name type="scientific">Acidobacterium capsulatum</name>
    <dbReference type="NCBI Taxonomy" id="33075"/>
    <lineage>
        <taxon>Bacteria</taxon>
        <taxon>Pseudomonadati</taxon>
        <taxon>Acidobacteriota</taxon>
        <taxon>Terriglobia</taxon>
        <taxon>Terriglobales</taxon>
        <taxon>Acidobacteriaceae</taxon>
        <taxon>Acidobacterium</taxon>
    </lineage>
</organism>
<dbReference type="EC" id="4.2.1.51" evidence="2 8"/>
<comment type="pathway">
    <text evidence="1 8">Amino-acid biosynthesis; L-phenylalanine biosynthesis; phenylpyruvate from prephenate: step 1/1.</text>
</comment>
<evidence type="ECO:0000256" key="5">
    <source>
        <dbReference type="ARBA" id="ARBA00023222"/>
    </source>
</evidence>
<evidence type="ECO:0000256" key="8">
    <source>
        <dbReference type="RuleBase" id="RU361254"/>
    </source>
</evidence>
<evidence type="ECO:0000259" key="10">
    <source>
        <dbReference type="PROSITE" id="PS51671"/>
    </source>
</evidence>
<dbReference type="CDD" id="cd13631">
    <property type="entry name" value="PBP2_Ct-PDT_like"/>
    <property type="match status" value="1"/>
</dbReference>
<dbReference type="Gene3D" id="3.30.70.260">
    <property type="match status" value="1"/>
</dbReference>
<evidence type="ECO:0000259" key="9">
    <source>
        <dbReference type="PROSITE" id="PS51171"/>
    </source>
</evidence>
<evidence type="ECO:0000256" key="4">
    <source>
        <dbReference type="ARBA" id="ARBA00023141"/>
    </source>
</evidence>
<evidence type="ECO:0000256" key="6">
    <source>
        <dbReference type="ARBA" id="ARBA00023239"/>
    </source>
</evidence>
<feature type="domain" description="Prephenate dehydratase" evidence="9">
    <location>
        <begin position="3"/>
        <end position="179"/>
    </location>
</feature>
<dbReference type="CDD" id="cd04905">
    <property type="entry name" value="ACT_CM-PDT"/>
    <property type="match status" value="1"/>
</dbReference>
<evidence type="ECO:0000313" key="11">
    <source>
        <dbReference type="EMBL" id="HGY93767.1"/>
    </source>
</evidence>
<dbReference type="InterPro" id="IPR002912">
    <property type="entry name" value="ACT_dom"/>
</dbReference>
<protein>
    <recommendedName>
        <fullName evidence="2 8">Prephenate dehydratase</fullName>
        <shortName evidence="8">PDT</shortName>
        <ecNumber evidence="2 8">4.2.1.51</ecNumber>
    </recommendedName>
</protein>
<keyword evidence="5 8" id="KW-0584">Phenylalanine biosynthesis</keyword>
<evidence type="ECO:0000256" key="1">
    <source>
        <dbReference type="ARBA" id="ARBA00004741"/>
    </source>
</evidence>
<evidence type="ECO:0000256" key="7">
    <source>
        <dbReference type="ARBA" id="ARBA00047848"/>
    </source>
</evidence>
<dbReference type="Pfam" id="PF00800">
    <property type="entry name" value="PDT"/>
    <property type="match status" value="1"/>
</dbReference>
<name>A0A7V5CSR7_9BACT</name>
<comment type="caution">
    <text evidence="11">The sequence shown here is derived from an EMBL/GenBank/DDBJ whole genome shotgun (WGS) entry which is preliminary data.</text>
</comment>
<evidence type="ECO:0000256" key="3">
    <source>
        <dbReference type="ARBA" id="ARBA00022605"/>
    </source>
</evidence>
<dbReference type="PANTHER" id="PTHR21022:SF19">
    <property type="entry name" value="PREPHENATE DEHYDRATASE-RELATED"/>
    <property type="match status" value="1"/>
</dbReference>
<dbReference type="GO" id="GO:0005737">
    <property type="term" value="C:cytoplasm"/>
    <property type="evidence" value="ECO:0007669"/>
    <property type="project" value="TreeGrafter"/>
</dbReference>
<accession>A0A7V5CSR7</accession>
<dbReference type="SUPFAM" id="SSF53850">
    <property type="entry name" value="Periplasmic binding protein-like II"/>
    <property type="match status" value="1"/>
</dbReference>
<dbReference type="Gene3D" id="3.40.190.10">
    <property type="entry name" value="Periplasmic binding protein-like II"/>
    <property type="match status" value="2"/>
</dbReference>
<keyword evidence="3 8" id="KW-0028">Amino-acid biosynthesis</keyword>
<dbReference type="AlphaFoldDB" id="A0A7V5CSR7"/>
<comment type="catalytic activity">
    <reaction evidence="7 8">
        <text>prephenate + H(+) = 3-phenylpyruvate + CO2 + H2O</text>
        <dbReference type="Rhea" id="RHEA:21648"/>
        <dbReference type="ChEBI" id="CHEBI:15377"/>
        <dbReference type="ChEBI" id="CHEBI:15378"/>
        <dbReference type="ChEBI" id="CHEBI:16526"/>
        <dbReference type="ChEBI" id="CHEBI:18005"/>
        <dbReference type="ChEBI" id="CHEBI:29934"/>
        <dbReference type="EC" id="4.2.1.51"/>
    </reaction>
</comment>
<dbReference type="InterPro" id="IPR018528">
    <property type="entry name" value="Preph_deHydtase_CS"/>
</dbReference>
<proteinExistence type="predicted"/>
<dbReference type="SUPFAM" id="SSF55021">
    <property type="entry name" value="ACT-like"/>
    <property type="match status" value="1"/>
</dbReference>
<sequence>MPVIAIQGESGSFSHEAAMRLYADAQILPCAVSPTAFHAVLSGAADAAVLPIENSLAGSVLEHYDLLLEHPVTIEREMLLRIEHNLIALPGTKIEEIEQVLSHPVALAQCRQFFSAHPAVRATPSYDTAGSVKLVVTGGERSAAAIAPARAASEYGAEILARNIEDNAQNYTRFLVVKPAGTAQLAGADKGSLAFTLPNRPGALVGALEVLAELGANLTRLESRPVLGQPWHYVFYTDYQFGNPEVADAALSGLRAICPTVRELGRFPSATSLPSA</sequence>
<dbReference type="PROSITE" id="PS00858">
    <property type="entry name" value="PREPHENATE_DEHYDR_2"/>
    <property type="match status" value="1"/>
</dbReference>
<feature type="domain" description="ACT" evidence="10">
    <location>
        <begin position="192"/>
        <end position="269"/>
    </location>
</feature>
<reference evidence="11" key="1">
    <citation type="journal article" date="2020" name="mSystems">
        <title>Genome- and Community-Level Interaction Insights into Carbon Utilization and Element Cycling Functions of Hydrothermarchaeota in Hydrothermal Sediment.</title>
        <authorList>
            <person name="Zhou Z."/>
            <person name="Liu Y."/>
            <person name="Xu W."/>
            <person name="Pan J."/>
            <person name="Luo Z.H."/>
            <person name="Li M."/>
        </authorList>
    </citation>
    <scope>NUCLEOTIDE SEQUENCE [LARGE SCALE GENOMIC DNA]</scope>
    <source>
        <strain evidence="11">SpSt-855</strain>
    </source>
</reference>
<dbReference type="UniPathway" id="UPA00121">
    <property type="reaction ID" value="UER00345"/>
</dbReference>
<dbReference type="PROSITE" id="PS51171">
    <property type="entry name" value="PREPHENATE_DEHYDR_3"/>
    <property type="match status" value="1"/>
</dbReference>
<dbReference type="InterPro" id="IPR045865">
    <property type="entry name" value="ACT-like_dom_sf"/>
</dbReference>
<gene>
    <name evidence="8 11" type="primary">pheA</name>
    <name evidence="11" type="ORF">ENW50_03635</name>
</gene>
<dbReference type="GO" id="GO:0004664">
    <property type="term" value="F:prephenate dehydratase activity"/>
    <property type="evidence" value="ECO:0007669"/>
    <property type="project" value="UniProtKB-UniRule"/>
</dbReference>
<evidence type="ECO:0000256" key="2">
    <source>
        <dbReference type="ARBA" id="ARBA00013147"/>
    </source>
</evidence>